<dbReference type="PANTHER" id="PTHR30005:SF0">
    <property type="entry name" value="RETROGRADE REGULATION PROTEIN 2"/>
    <property type="match status" value="1"/>
</dbReference>
<name>A0A7C4AIM8_9BACT</name>
<dbReference type="AlphaFoldDB" id="A0A7C4AIM8"/>
<dbReference type="CDD" id="cd24054">
    <property type="entry name" value="ASKHA_NBD_AaPPX-GppA_MtPPX2-like"/>
    <property type="match status" value="1"/>
</dbReference>
<dbReference type="InterPro" id="IPR003695">
    <property type="entry name" value="Ppx_GppA_N"/>
</dbReference>
<dbReference type="Gene3D" id="3.30.420.150">
    <property type="entry name" value="Exopolyphosphatase. Domain 2"/>
    <property type="match status" value="1"/>
</dbReference>
<proteinExistence type="predicted"/>
<dbReference type="GO" id="GO:0016462">
    <property type="term" value="F:pyrophosphatase activity"/>
    <property type="evidence" value="ECO:0007669"/>
    <property type="project" value="TreeGrafter"/>
</dbReference>
<protein>
    <recommendedName>
        <fullName evidence="1">Ppx/GppA phosphatase N-terminal domain-containing protein</fullName>
    </recommendedName>
</protein>
<dbReference type="Gene3D" id="3.30.420.40">
    <property type="match status" value="1"/>
</dbReference>
<dbReference type="Pfam" id="PF02541">
    <property type="entry name" value="Ppx-GppA"/>
    <property type="match status" value="1"/>
</dbReference>
<evidence type="ECO:0000313" key="2">
    <source>
        <dbReference type="EMBL" id="HGG99000.1"/>
    </source>
</evidence>
<dbReference type="InterPro" id="IPR043129">
    <property type="entry name" value="ATPase_NBD"/>
</dbReference>
<organism evidence="2">
    <name type="scientific">Thermodesulfovibrio aggregans</name>
    <dbReference type="NCBI Taxonomy" id="86166"/>
    <lineage>
        <taxon>Bacteria</taxon>
        <taxon>Pseudomonadati</taxon>
        <taxon>Nitrospirota</taxon>
        <taxon>Thermodesulfovibrionia</taxon>
        <taxon>Thermodesulfovibrionales</taxon>
        <taxon>Thermodesulfovibrionaceae</taxon>
        <taxon>Thermodesulfovibrio</taxon>
    </lineage>
</organism>
<reference evidence="2" key="1">
    <citation type="journal article" date="2020" name="mSystems">
        <title>Genome- and Community-Level Interaction Insights into Carbon Utilization and Element Cycling Functions of Hydrothermarchaeota in Hydrothermal Sediment.</title>
        <authorList>
            <person name="Zhou Z."/>
            <person name="Liu Y."/>
            <person name="Xu W."/>
            <person name="Pan J."/>
            <person name="Luo Z.H."/>
            <person name="Li M."/>
        </authorList>
    </citation>
    <scope>NUCLEOTIDE SEQUENCE [LARGE SCALE GENOMIC DNA]</scope>
    <source>
        <strain evidence="2">SpSt-788</strain>
    </source>
</reference>
<feature type="domain" description="Ppx/GppA phosphatase N-terminal" evidence="1">
    <location>
        <begin position="22"/>
        <end position="299"/>
    </location>
</feature>
<dbReference type="InterPro" id="IPR050273">
    <property type="entry name" value="GppA/Ppx_hydrolase"/>
</dbReference>
<accession>A0A7C4AIM8</accession>
<evidence type="ECO:0000259" key="1">
    <source>
        <dbReference type="Pfam" id="PF02541"/>
    </source>
</evidence>
<dbReference type="EMBL" id="DTHO01000007">
    <property type="protein sequence ID" value="HGG99000.1"/>
    <property type="molecule type" value="Genomic_DNA"/>
</dbReference>
<comment type="caution">
    <text evidence="2">The sequence shown here is derived from an EMBL/GenBank/DDBJ whole genome shotgun (WGS) entry which is preliminary data.</text>
</comment>
<dbReference type="PANTHER" id="PTHR30005">
    <property type="entry name" value="EXOPOLYPHOSPHATASE"/>
    <property type="match status" value="1"/>
</dbReference>
<sequence length="311" mass="34789">MRHTENIAVIDIGSNTLRLLVGNIEENKINKIYSARTVTRLGKNLTEKKFIDHDSVETSINTLKEFKNIAEKFNVSCIIAVGTSALREAENAKSFCDLVEKTLKIKIKIISGQQEAYYTLCGVMNEEIEKESSIFLIDVGGGSTEWIYLKNDKVNMGSIPVGALKINEIFLKEDPPLLNSVYEAKKFIVEEFKKFLPKLNIDKIIITGGTASTLAMINLGLSCYCPEKTHMSMILVTKIKQILEKLLSISLKERKKIKGIPSDRADIICAGLLILETIAECLNAENVIISESGILEGIMKNYKKFCYNNKL</sequence>
<gene>
    <name evidence="2" type="ORF">ENV75_00870</name>
</gene>
<dbReference type="SUPFAM" id="SSF53067">
    <property type="entry name" value="Actin-like ATPase domain"/>
    <property type="match status" value="2"/>
</dbReference>